<reference evidence="3" key="1">
    <citation type="submission" date="2016-10" db="EMBL/GenBank/DDBJ databases">
        <authorList>
            <person name="Varghese N."/>
            <person name="Submissions S."/>
        </authorList>
    </citation>
    <scope>NUCLEOTIDE SEQUENCE [LARGE SCALE GENOMIC DNA]</scope>
    <source>
        <strain evidence="3">DSM 21743</strain>
    </source>
</reference>
<dbReference type="STRING" id="546874.SAMN04488544_0848"/>
<gene>
    <name evidence="2" type="ORF">SAMN04488544_0848</name>
</gene>
<dbReference type="EMBL" id="LT629799">
    <property type="protein sequence ID" value="SDU84500.1"/>
    <property type="molecule type" value="Genomic_DNA"/>
</dbReference>
<protein>
    <recommendedName>
        <fullName evidence="4">K+-transporting ATPase, KdpF subunit</fullName>
    </recommendedName>
</protein>
<evidence type="ECO:0000256" key="1">
    <source>
        <dbReference type="SAM" id="Phobius"/>
    </source>
</evidence>
<feature type="transmembrane region" description="Helical" evidence="1">
    <location>
        <begin position="14"/>
        <end position="33"/>
    </location>
</feature>
<accession>A0A1H2LU04</accession>
<sequence length="37" mass="3814">MSPLAPLAISAENAVGLGVALVLLAFVVCALLFPERF</sequence>
<proteinExistence type="predicted"/>
<evidence type="ECO:0000313" key="2">
    <source>
        <dbReference type="EMBL" id="SDU84500.1"/>
    </source>
</evidence>
<keyword evidence="1" id="KW-1133">Transmembrane helix</keyword>
<dbReference type="Proteomes" id="UP000198825">
    <property type="component" value="Chromosome I"/>
</dbReference>
<evidence type="ECO:0008006" key="4">
    <source>
        <dbReference type="Google" id="ProtNLM"/>
    </source>
</evidence>
<keyword evidence="3" id="KW-1185">Reference proteome</keyword>
<organism evidence="2 3">
    <name type="scientific">Microlunatus sagamiharensis</name>
    <dbReference type="NCBI Taxonomy" id="546874"/>
    <lineage>
        <taxon>Bacteria</taxon>
        <taxon>Bacillati</taxon>
        <taxon>Actinomycetota</taxon>
        <taxon>Actinomycetes</taxon>
        <taxon>Propionibacteriales</taxon>
        <taxon>Propionibacteriaceae</taxon>
        <taxon>Microlunatus</taxon>
    </lineage>
</organism>
<dbReference type="AlphaFoldDB" id="A0A1H2LU04"/>
<evidence type="ECO:0000313" key="3">
    <source>
        <dbReference type="Proteomes" id="UP000198825"/>
    </source>
</evidence>
<name>A0A1H2LU04_9ACTN</name>
<keyword evidence="1" id="KW-0472">Membrane</keyword>
<keyword evidence="1" id="KW-0812">Transmembrane</keyword>